<reference evidence="3" key="2">
    <citation type="submission" date="2002-04" db="EMBL/GenBank/DDBJ databases">
        <title>Oryza sativa nipponbare(GA3) genomic DNA, chromosome 2, PAC clone:P0700F06.</title>
        <authorList>
            <person name="Sasaki T."/>
            <person name="Matsumoto T."/>
            <person name="Katayose Y."/>
        </authorList>
    </citation>
    <scope>NUCLEOTIDE SEQUENCE</scope>
</reference>
<dbReference type="AlphaFoldDB" id="Q6K668"/>
<feature type="compositionally biased region" description="Pro residues" evidence="1">
    <location>
        <begin position="154"/>
        <end position="168"/>
    </location>
</feature>
<feature type="compositionally biased region" description="Basic and acidic residues" evidence="1">
    <location>
        <begin position="1"/>
        <end position="11"/>
    </location>
</feature>
<dbReference type="EMBL" id="AP005115">
    <property type="protein sequence ID" value="BAD19674.1"/>
    <property type="molecule type" value="Genomic_DNA"/>
</dbReference>
<reference evidence="4" key="4">
    <citation type="journal article" date="2008" name="Nucleic Acids Res.">
        <title>The rice annotation project database (RAP-DB): 2008 update.</title>
        <authorList>
            <consortium name="The rice annotation project (RAP)"/>
        </authorList>
    </citation>
    <scope>GENOME REANNOTATION</scope>
    <source>
        <strain evidence="4">cv. Nipponbare</strain>
    </source>
</reference>
<evidence type="ECO:0000313" key="4">
    <source>
        <dbReference type="Proteomes" id="UP000000763"/>
    </source>
</evidence>
<evidence type="ECO:0000313" key="3">
    <source>
        <dbReference type="EMBL" id="BAD19674.1"/>
    </source>
</evidence>
<feature type="compositionally biased region" description="Basic residues" evidence="1">
    <location>
        <begin position="33"/>
        <end position="43"/>
    </location>
</feature>
<proteinExistence type="predicted"/>
<reference evidence="4" key="3">
    <citation type="journal article" date="2005" name="Nature">
        <title>The map-based sequence of the rice genome.</title>
        <authorList>
            <consortium name="International rice genome sequencing project (IRGSP)"/>
            <person name="Matsumoto T."/>
            <person name="Wu J."/>
            <person name="Kanamori H."/>
            <person name="Katayose Y."/>
            <person name="Fujisawa M."/>
            <person name="Namiki N."/>
            <person name="Mizuno H."/>
            <person name="Yamamoto K."/>
            <person name="Antonio B.A."/>
            <person name="Baba T."/>
            <person name="Sakata K."/>
            <person name="Nagamura Y."/>
            <person name="Aoki H."/>
            <person name="Arikawa K."/>
            <person name="Arita K."/>
            <person name="Bito T."/>
            <person name="Chiden Y."/>
            <person name="Fujitsuka N."/>
            <person name="Fukunaka R."/>
            <person name="Hamada M."/>
            <person name="Harada C."/>
            <person name="Hayashi A."/>
            <person name="Hijishita S."/>
            <person name="Honda M."/>
            <person name="Hosokawa S."/>
            <person name="Ichikawa Y."/>
            <person name="Idonuma A."/>
            <person name="Iijima M."/>
            <person name="Ikeda M."/>
            <person name="Ikeno M."/>
            <person name="Ito K."/>
            <person name="Ito S."/>
            <person name="Ito T."/>
            <person name="Ito Y."/>
            <person name="Ito Y."/>
            <person name="Iwabuchi A."/>
            <person name="Kamiya K."/>
            <person name="Karasawa W."/>
            <person name="Kurita K."/>
            <person name="Katagiri S."/>
            <person name="Kikuta A."/>
            <person name="Kobayashi H."/>
            <person name="Kobayashi N."/>
            <person name="Machita K."/>
            <person name="Maehara T."/>
            <person name="Masukawa M."/>
            <person name="Mizubayashi T."/>
            <person name="Mukai Y."/>
            <person name="Nagasaki H."/>
            <person name="Nagata Y."/>
            <person name="Naito S."/>
            <person name="Nakashima M."/>
            <person name="Nakama Y."/>
            <person name="Nakamichi Y."/>
            <person name="Nakamura M."/>
            <person name="Meguro A."/>
            <person name="Negishi M."/>
            <person name="Ohta I."/>
            <person name="Ohta T."/>
            <person name="Okamoto M."/>
            <person name="Ono N."/>
            <person name="Saji S."/>
            <person name="Sakaguchi M."/>
            <person name="Sakai K."/>
            <person name="Shibata M."/>
            <person name="Shimokawa T."/>
            <person name="Song J."/>
            <person name="Takazaki Y."/>
            <person name="Terasawa K."/>
            <person name="Tsugane M."/>
            <person name="Tsuji K."/>
            <person name="Ueda S."/>
            <person name="Waki K."/>
            <person name="Yamagata H."/>
            <person name="Yamamoto M."/>
            <person name="Yamamoto S."/>
            <person name="Yamane H."/>
            <person name="Yoshiki S."/>
            <person name="Yoshihara R."/>
            <person name="Yukawa K."/>
            <person name="Zhong H."/>
            <person name="Yano M."/>
            <person name="Yuan Q."/>
            <person name="Ouyang S."/>
            <person name="Liu J."/>
            <person name="Jones K.M."/>
            <person name="Gansberger K."/>
            <person name="Moffat K."/>
            <person name="Hill J."/>
            <person name="Bera J."/>
            <person name="Fadrosh D."/>
            <person name="Jin S."/>
            <person name="Johri S."/>
            <person name="Kim M."/>
            <person name="Overton L."/>
            <person name="Reardon M."/>
            <person name="Tsitrin T."/>
            <person name="Vuong H."/>
            <person name="Weaver B."/>
            <person name="Ciecko A."/>
            <person name="Tallon L."/>
            <person name="Jackson J."/>
            <person name="Pai G."/>
            <person name="Aken S.V."/>
            <person name="Utterback T."/>
            <person name="Reidmuller S."/>
            <person name="Feldblyum T."/>
            <person name="Hsiao J."/>
            <person name="Zismann V."/>
            <person name="Iobst S."/>
            <person name="de Vazeille A.R."/>
            <person name="Buell C.R."/>
            <person name="Ying K."/>
            <person name="Li Y."/>
            <person name="Lu T."/>
            <person name="Huang Y."/>
            <person name="Zhao Q."/>
            <person name="Feng Q."/>
            <person name="Zhang L."/>
            <person name="Zhu J."/>
            <person name="Weng Q."/>
            <person name="Mu J."/>
            <person name="Lu Y."/>
            <person name="Fan D."/>
            <person name="Liu Y."/>
            <person name="Guan J."/>
            <person name="Zhang Y."/>
            <person name="Yu S."/>
            <person name="Liu X."/>
            <person name="Zhang Y."/>
            <person name="Hong G."/>
            <person name="Han B."/>
            <person name="Choisne N."/>
            <person name="Demange N."/>
            <person name="Orjeda G."/>
            <person name="Samain S."/>
            <person name="Cattolico L."/>
            <person name="Pelletier E."/>
            <person name="Couloux A."/>
            <person name="Segurens B."/>
            <person name="Wincker P."/>
            <person name="D'Hont A."/>
            <person name="Scarpelli C."/>
            <person name="Weissenbach J."/>
            <person name="Salanoubat M."/>
            <person name="Quetier F."/>
            <person name="Yu Y."/>
            <person name="Kim H.R."/>
            <person name="Rambo T."/>
            <person name="Currie J."/>
            <person name="Collura K."/>
            <person name="Luo M."/>
            <person name="Yang T."/>
            <person name="Ammiraju J.S.S."/>
            <person name="Engler F."/>
            <person name="Soderlund C."/>
            <person name="Wing R.A."/>
            <person name="Palmer L.E."/>
            <person name="de la Bastide M."/>
            <person name="Spiegel L."/>
            <person name="Nascimento L."/>
            <person name="Zutavern T."/>
            <person name="O'Shaughnessy A."/>
            <person name="Dike S."/>
            <person name="Dedhia N."/>
            <person name="Preston R."/>
            <person name="Balija V."/>
            <person name="McCombie W.R."/>
            <person name="Chow T."/>
            <person name="Chen H."/>
            <person name="Chung M."/>
            <person name="Chen C."/>
            <person name="Shaw J."/>
            <person name="Wu H."/>
            <person name="Hsiao K."/>
            <person name="Chao Y."/>
            <person name="Chu M."/>
            <person name="Cheng C."/>
            <person name="Hour A."/>
            <person name="Lee P."/>
            <person name="Lin S."/>
            <person name="Lin Y."/>
            <person name="Liou J."/>
            <person name="Liu S."/>
            <person name="Hsing Y."/>
            <person name="Raghuvanshi S."/>
            <person name="Mohanty A."/>
            <person name="Bharti A.K."/>
            <person name="Gaur A."/>
            <person name="Gupta V."/>
            <person name="Kumar D."/>
            <person name="Ravi V."/>
            <person name="Vij S."/>
            <person name="Kapur A."/>
            <person name="Khurana P."/>
            <person name="Khurana P."/>
            <person name="Khurana J.P."/>
            <person name="Tyagi A.K."/>
            <person name="Gaikwad K."/>
            <person name="Singh A."/>
            <person name="Dalal V."/>
            <person name="Srivastava S."/>
            <person name="Dixit A."/>
            <person name="Pal A.K."/>
            <person name="Ghazi I.A."/>
            <person name="Yadav M."/>
            <person name="Pandit A."/>
            <person name="Bhargava A."/>
            <person name="Sureshbabu K."/>
            <person name="Batra K."/>
            <person name="Sharma T.R."/>
            <person name="Mohapatra T."/>
            <person name="Singh N.K."/>
            <person name="Messing J."/>
            <person name="Nelson A.B."/>
            <person name="Fuks G."/>
            <person name="Kavchok S."/>
            <person name="Keizer G."/>
            <person name="Linton E."/>
            <person name="Llaca V."/>
            <person name="Song R."/>
            <person name="Tanyolac B."/>
            <person name="Young S."/>
            <person name="Ho-Il K."/>
            <person name="Hahn J.H."/>
            <person name="Sangsakoo G."/>
            <person name="Vanavichit A."/>
            <person name="de Mattos Luiz.A.T."/>
            <person name="Zimmer P.D."/>
            <person name="Malone G."/>
            <person name="Dellagostin O."/>
            <person name="de Oliveira A.C."/>
            <person name="Bevan M."/>
            <person name="Bancroft I."/>
            <person name="Minx P."/>
            <person name="Cordum H."/>
            <person name="Wilson R."/>
            <person name="Cheng Z."/>
            <person name="Jin W."/>
            <person name="Jiang J."/>
            <person name="Leong S.A."/>
            <person name="Iwama H."/>
            <person name="Gojobori T."/>
            <person name="Itoh T."/>
            <person name="Niimura Y."/>
            <person name="Fujii Y."/>
            <person name="Habara T."/>
            <person name="Sakai H."/>
            <person name="Sato Y."/>
            <person name="Wilson G."/>
            <person name="Kumar K."/>
            <person name="McCouch S."/>
            <person name="Juretic N."/>
            <person name="Hoen D."/>
            <person name="Wright S."/>
            <person name="Bruskiewich R."/>
            <person name="Bureau T."/>
            <person name="Miyao A."/>
            <person name="Hirochika H."/>
            <person name="Nishikawa T."/>
            <person name="Kadowaki K."/>
            <person name="Sugiura M."/>
            <person name="Burr B."/>
            <person name="Sasaki T."/>
        </authorList>
    </citation>
    <scope>NUCLEOTIDE SEQUENCE [LARGE SCALE GENOMIC DNA]</scope>
    <source>
        <strain evidence="4">cv. Nipponbare</strain>
    </source>
</reference>
<evidence type="ECO:0000313" key="2">
    <source>
        <dbReference type="EMBL" id="BAD19265.1"/>
    </source>
</evidence>
<gene>
    <name evidence="2" type="ORF">OJ1695_H09.5</name>
    <name evidence="3" type="ORF">P0700F06.37</name>
</gene>
<accession>Q6K668</accession>
<name>Q6K668_ORYSJ</name>
<protein>
    <submittedName>
        <fullName evidence="3">Uncharacterized protein</fullName>
    </submittedName>
</protein>
<feature type="compositionally biased region" description="Low complexity" evidence="1">
    <location>
        <begin position="116"/>
        <end position="132"/>
    </location>
</feature>
<reference evidence="2" key="1">
    <citation type="submission" date="2001-08" db="EMBL/GenBank/DDBJ databases">
        <title>Oryza sativa nipponbare(GA3) genomic DNA, chromosome 2, BAC clone:OJ1695_H09.</title>
        <authorList>
            <person name="Sasaki T."/>
            <person name="Matsumoto T."/>
            <person name="Yamamoto K."/>
        </authorList>
    </citation>
    <scope>NUCLEOTIDE SEQUENCE</scope>
</reference>
<feature type="compositionally biased region" description="Low complexity" evidence="1">
    <location>
        <begin position="72"/>
        <end position="84"/>
    </location>
</feature>
<organism evidence="3 4">
    <name type="scientific">Oryza sativa subsp. japonica</name>
    <name type="common">Rice</name>
    <dbReference type="NCBI Taxonomy" id="39947"/>
    <lineage>
        <taxon>Eukaryota</taxon>
        <taxon>Viridiplantae</taxon>
        <taxon>Streptophyta</taxon>
        <taxon>Embryophyta</taxon>
        <taxon>Tracheophyta</taxon>
        <taxon>Spermatophyta</taxon>
        <taxon>Magnoliopsida</taxon>
        <taxon>Liliopsida</taxon>
        <taxon>Poales</taxon>
        <taxon>Poaceae</taxon>
        <taxon>BOP clade</taxon>
        <taxon>Oryzoideae</taxon>
        <taxon>Oryzeae</taxon>
        <taxon>Oryzinae</taxon>
        <taxon>Oryza</taxon>
        <taxon>Oryza sativa</taxon>
    </lineage>
</organism>
<feature type="region of interest" description="Disordered" evidence="1">
    <location>
        <begin position="1"/>
        <end position="84"/>
    </location>
</feature>
<feature type="region of interest" description="Disordered" evidence="1">
    <location>
        <begin position="116"/>
        <end position="174"/>
    </location>
</feature>
<dbReference type="EMBL" id="AP004094">
    <property type="protein sequence ID" value="BAD19265.1"/>
    <property type="molecule type" value="Genomic_DNA"/>
</dbReference>
<dbReference type="Proteomes" id="UP000000763">
    <property type="component" value="Chromosome 2"/>
</dbReference>
<evidence type="ECO:0000256" key="1">
    <source>
        <dbReference type="SAM" id="MobiDB-lite"/>
    </source>
</evidence>
<sequence>MSVTQVREKQPNHKNPLSSPDSSRRRSSALPPRLRHRHRHRRLSTPPPGLAGWPKGVNGVGEASGPAPSPSPSLSSPLPQAGSGELSVVFPVAGGAPPPAASSYHSFRFAPAARSRPSSYGAAAAASPPARSAAHRRAAASHSHPSKAGELPLFPLPSLPPTPTPPQDPNSSALCRILGSLAQEKKRWTPELEKKSMNHEAHPVIQNLQDLRFYFLSTEV</sequence>